<keyword evidence="5" id="KW-1000">Mitochondrion outer membrane</keyword>
<dbReference type="GO" id="GO:0006886">
    <property type="term" value="P:intracellular protein transport"/>
    <property type="evidence" value="ECO:0007669"/>
    <property type="project" value="InterPro"/>
</dbReference>
<comment type="caution">
    <text evidence="13">The sequence shown here is derived from an EMBL/GenBank/DDBJ whole genome shotgun (WGS) entry which is preliminary data.</text>
</comment>
<feature type="compositionally biased region" description="Pro residues" evidence="12">
    <location>
        <begin position="157"/>
        <end position="168"/>
    </location>
</feature>
<evidence type="ECO:0000313" key="13">
    <source>
        <dbReference type="EMBL" id="KAJ1922680.1"/>
    </source>
</evidence>
<dbReference type="GO" id="GO:0005741">
    <property type="term" value="C:mitochondrial outer membrane"/>
    <property type="evidence" value="ECO:0007669"/>
    <property type="project" value="UniProtKB-SubCell"/>
</dbReference>
<name>A0A9W8DY17_9FUNG</name>
<keyword evidence="7" id="KW-1133">Transmembrane helix</keyword>
<dbReference type="EMBL" id="JANBPT010000380">
    <property type="protein sequence ID" value="KAJ1922680.1"/>
    <property type="molecule type" value="Genomic_DNA"/>
</dbReference>
<keyword evidence="8" id="KW-0811">Translocation</keyword>
<keyword evidence="3" id="KW-0813">Transport</keyword>
<reference evidence="13" key="1">
    <citation type="submission" date="2022-07" db="EMBL/GenBank/DDBJ databases">
        <title>Phylogenomic reconstructions and comparative analyses of Kickxellomycotina fungi.</title>
        <authorList>
            <person name="Reynolds N.K."/>
            <person name="Stajich J.E."/>
            <person name="Barry K."/>
            <person name="Grigoriev I.V."/>
            <person name="Crous P."/>
            <person name="Smith M.E."/>
        </authorList>
    </citation>
    <scope>NUCLEOTIDE SEQUENCE</scope>
    <source>
        <strain evidence="13">RSA 861</strain>
    </source>
</reference>
<evidence type="ECO:0000256" key="12">
    <source>
        <dbReference type="SAM" id="MobiDB-lite"/>
    </source>
</evidence>
<keyword evidence="14" id="KW-1185">Reference proteome</keyword>
<feature type="region of interest" description="Disordered" evidence="12">
    <location>
        <begin position="127"/>
        <end position="168"/>
    </location>
</feature>
<dbReference type="Proteomes" id="UP001150569">
    <property type="component" value="Unassembled WGS sequence"/>
</dbReference>
<evidence type="ECO:0000256" key="9">
    <source>
        <dbReference type="ARBA" id="ARBA00023128"/>
    </source>
</evidence>
<evidence type="ECO:0000313" key="14">
    <source>
        <dbReference type="Proteomes" id="UP001150569"/>
    </source>
</evidence>
<evidence type="ECO:0000256" key="6">
    <source>
        <dbReference type="ARBA" id="ARBA00022927"/>
    </source>
</evidence>
<evidence type="ECO:0000256" key="10">
    <source>
        <dbReference type="ARBA" id="ARBA00023136"/>
    </source>
</evidence>
<evidence type="ECO:0000256" key="8">
    <source>
        <dbReference type="ARBA" id="ARBA00023010"/>
    </source>
</evidence>
<feature type="region of interest" description="Disordered" evidence="12">
    <location>
        <begin position="1"/>
        <end position="46"/>
    </location>
</feature>
<keyword evidence="9" id="KW-0496">Mitochondrion</keyword>
<accession>A0A9W8DY17</accession>
<comment type="similarity">
    <text evidence="2">Belongs to the Tom22 family.</text>
</comment>
<keyword evidence="6" id="KW-0653">Protein transport</keyword>
<dbReference type="OrthoDB" id="10016939at2759"/>
<keyword evidence="4" id="KW-0812">Transmembrane</keyword>
<dbReference type="Pfam" id="PF04281">
    <property type="entry name" value="Tom22"/>
    <property type="match status" value="1"/>
</dbReference>
<gene>
    <name evidence="13" type="primary">tom22_2</name>
    <name evidence="13" type="ORF">IWQ60_006370</name>
</gene>
<protein>
    <submittedName>
        <fullName evidence="13">Mitochondrial import receptor subunit Tom22</fullName>
    </submittedName>
</protein>
<dbReference type="AlphaFoldDB" id="A0A9W8DY17"/>
<dbReference type="CDD" id="cd22884">
    <property type="entry name" value="TOM22"/>
    <property type="match status" value="1"/>
</dbReference>
<feature type="compositionally biased region" description="Acidic residues" evidence="12">
    <location>
        <begin position="11"/>
        <end position="46"/>
    </location>
</feature>
<sequence>MVKIEQLGALDVDEYDQENDEDYTDVSGSEYDEEGSELGSDLDDDDDDYYEEESLLDRITALKDIIPLSQRTAMSNFVSTMVNTGCSSINLFGKVAWVLSTSALVLLVPLALESEKDQALAQYENEAALTQPASPQGGLQPGVYPPGAPIQASAPGQPSPPSLAPPGF</sequence>
<evidence type="ECO:0000256" key="3">
    <source>
        <dbReference type="ARBA" id="ARBA00022448"/>
    </source>
</evidence>
<evidence type="ECO:0000256" key="5">
    <source>
        <dbReference type="ARBA" id="ARBA00022787"/>
    </source>
</evidence>
<proteinExistence type="inferred from homology"/>
<evidence type="ECO:0000256" key="11">
    <source>
        <dbReference type="ARBA" id="ARBA00023170"/>
    </source>
</evidence>
<evidence type="ECO:0000256" key="4">
    <source>
        <dbReference type="ARBA" id="ARBA00022692"/>
    </source>
</evidence>
<keyword evidence="10" id="KW-0472">Membrane</keyword>
<keyword evidence="11 13" id="KW-0675">Receptor</keyword>
<dbReference type="PANTHER" id="PTHR12504">
    <property type="entry name" value="MITOCHONDRIAL IMPORT RECEPTOR SUBUNIT TOM22"/>
    <property type="match status" value="1"/>
</dbReference>
<dbReference type="InterPro" id="IPR005683">
    <property type="entry name" value="Tom22"/>
</dbReference>
<comment type="subcellular location">
    <subcellularLocation>
        <location evidence="1">Mitochondrion outer membrane</location>
        <topology evidence="1">Single-pass membrane protein</topology>
    </subcellularLocation>
</comment>
<dbReference type="PANTHER" id="PTHR12504:SF0">
    <property type="entry name" value="MITOCHONDRIAL IMPORT RECEPTOR SUBUNIT TOM22 HOMOLOG"/>
    <property type="match status" value="1"/>
</dbReference>
<evidence type="ECO:0000256" key="7">
    <source>
        <dbReference type="ARBA" id="ARBA00022989"/>
    </source>
</evidence>
<evidence type="ECO:0000256" key="1">
    <source>
        <dbReference type="ARBA" id="ARBA00004572"/>
    </source>
</evidence>
<evidence type="ECO:0000256" key="2">
    <source>
        <dbReference type="ARBA" id="ARBA00009874"/>
    </source>
</evidence>
<organism evidence="13 14">
    <name type="scientific">Tieghemiomyces parasiticus</name>
    <dbReference type="NCBI Taxonomy" id="78921"/>
    <lineage>
        <taxon>Eukaryota</taxon>
        <taxon>Fungi</taxon>
        <taxon>Fungi incertae sedis</taxon>
        <taxon>Zoopagomycota</taxon>
        <taxon>Kickxellomycotina</taxon>
        <taxon>Dimargaritomycetes</taxon>
        <taxon>Dimargaritales</taxon>
        <taxon>Dimargaritaceae</taxon>
        <taxon>Tieghemiomyces</taxon>
    </lineage>
</organism>